<keyword evidence="6 13" id="KW-0479">Metal-binding</keyword>
<comment type="cofactor">
    <cofactor evidence="13">
        <name>Mg(2+)</name>
        <dbReference type="ChEBI" id="CHEBI:18420"/>
    </cofactor>
    <text evidence="13">Binds 2 magnesium ions per tetramer.</text>
</comment>
<protein>
    <recommendedName>
        <fullName evidence="13">Phenylalanine--tRNA ligase alpha subunit</fullName>
        <ecNumber evidence="13">6.1.1.20</ecNumber>
    </recommendedName>
    <alternativeName>
        <fullName evidence="13">Phenylalanyl-tRNA synthetase alpha subunit</fullName>
        <shortName evidence="13">PheRS</shortName>
    </alternativeName>
</protein>
<dbReference type="PANTHER" id="PTHR11538">
    <property type="entry name" value="PHENYLALANYL-TRNA SYNTHETASE"/>
    <property type="match status" value="1"/>
</dbReference>
<dbReference type="InterPro" id="IPR045864">
    <property type="entry name" value="aa-tRNA-synth_II/BPL/LPL"/>
</dbReference>
<dbReference type="GO" id="GO:0004826">
    <property type="term" value="F:phenylalanine-tRNA ligase activity"/>
    <property type="evidence" value="ECO:0007669"/>
    <property type="project" value="UniProtKB-UniRule"/>
</dbReference>
<dbReference type="InterPro" id="IPR004529">
    <property type="entry name" value="Phe-tRNA-synth_IIc_asu"/>
</dbReference>
<evidence type="ECO:0000256" key="9">
    <source>
        <dbReference type="ARBA" id="ARBA00022842"/>
    </source>
</evidence>
<comment type="similarity">
    <text evidence="2 13">Belongs to the class-II aminoacyl-tRNA synthetase family. Phe-tRNA synthetase alpha subunit type 1 subfamily.</text>
</comment>
<evidence type="ECO:0000256" key="12">
    <source>
        <dbReference type="ARBA" id="ARBA00049255"/>
    </source>
</evidence>
<evidence type="ECO:0000256" key="10">
    <source>
        <dbReference type="ARBA" id="ARBA00022917"/>
    </source>
</evidence>
<dbReference type="GO" id="GO:0005737">
    <property type="term" value="C:cytoplasm"/>
    <property type="evidence" value="ECO:0007669"/>
    <property type="project" value="UniProtKB-SubCell"/>
</dbReference>
<dbReference type="InterPro" id="IPR006195">
    <property type="entry name" value="aa-tRNA-synth_II"/>
</dbReference>
<evidence type="ECO:0000256" key="13">
    <source>
        <dbReference type="HAMAP-Rule" id="MF_00281"/>
    </source>
</evidence>
<dbReference type="CDD" id="cd00496">
    <property type="entry name" value="PheRS_alpha_core"/>
    <property type="match status" value="1"/>
</dbReference>
<evidence type="ECO:0000256" key="4">
    <source>
        <dbReference type="ARBA" id="ARBA00022490"/>
    </source>
</evidence>
<dbReference type="PROSITE" id="PS50862">
    <property type="entry name" value="AA_TRNA_LIGASE_II"/>
    <property type="match status" value="1"/>
</dbReference>
<comment type="subcellular location">
    <subcellularLocation>
        <location evidence="1 13">Cytoplasm</location>
    </subcellularLocation>
</comment>
<organism evidence="15 16">
    <name type="scientific">Candidatus Chromulinivorax destructor</name>
    <dbReference type="NCBI Taxonomy" id="2066483"/>
    <lineage>
        <taxon>Bacteria</taxon>
        <taxon>Candidatus Babelota</taxon>
        <taxon>Candidatus Babeliae</taxon>
        <taxon>Candidatus Babeliales</taxon>
        <taxon>Candidatus Chromulinivoraceae</taxon>
        <taxon>Candidatus Chromulinivorax</taxon>
    </lineage>
</organism>
<dbReference type="SUPFAM" id="SSF46589">
    <property type="entry name" value="tRNA-binding arm"/>
    <property type="match status" value="1"/>
</dbReference>
<keyword evidence="8 13" id="KW-0067">ATP-binding</keyword>
<evidence type="ECO:0000313" key="15">
    <source>
        <dbReference type="EMBL" id="AXK60332.1"/>
    </source>
</evidence>
<evidence type="ECO:0000256" key="3">
    <source>
        <dbReference type="ARBA" id="ARBA00011209"/>
    </source>
</evidence>
<evidence type="ECO:0000256" key="8">
    <source>
        <dbReference type="ARBA" id="ARBA00022840"/>
    </source>
</evidence>
<evidence type="ECO:0000256" key="5">
    <source>
        <dbReference type="ARBA" id="ARBA00022598"/>
    </source>
</evidence>
<dbReference type="GO" id="GO:0006432">
    <property type="term" value="P:phenylalanyl-tRNA aminoacylation"/>
    <property type="evidence" value="ECO:0007669"/>
    <property type="project" value="UniProtKB-UniRule"/>
</dbReference>
<keyword evidence="4 13" id="KW-0963">Cytoplasm</keyword>
<dbReference type="AlphaFoldDB" id="A0A345ZAL5"/>
<dbReference type="Pfam" id="PF01409">
    <property type="entry name" value="tRNA-synt_2d"/>
    <property type="match status" value="1"/>
</dbReference>
<dbReference type="EC" id="6.1.1.20" evidence="13"/>
<dbReference type="InterPro" id="IPR004188">
    <property type="entry name" value="Phe-tRNA_ligase_II_N"/>
</dbReference>
<dbReference type="PANTHER" id="PTHR11538:SF41">
    <property type="entry name" value="PHENYLALANINE--TRNA LIGASE, MITOCHONDRIAL"/>
    <property type="match status" value="1"/>
</dbReference>
<dbReference type="FunFam" id="3.30.930.10:FF:000089">
    <property type="entry name" value="Phenylalanine--tRNA ligase alpha subunit"/>
    <property type="match status" value="1"/>
</dbReference>
<dbReference type="GO" id="GO:0005524">
    <property type="term" value="F:ATP binding"/>
    <property type="evidence" value="ECO:0007669"/>
    <property type="project" value="UniProtKB-UniRule"/>
</dbReference>
<comment type="catalytic activity">
    <reaction evidence="12 13">
        <text>tRNA(Phe) + L-phenylalanine + ATP = L-phenylalanyl-tRNA(Phe) + AMP + diphosphate + H(+)</text>
        <dbReference type="Rhea" id="RHEA:19413"/>
        <dbReference type="Rhea" id="RHEA-COMP:9668"/>
        <dbReference type="Rhea" id="RHEA-COMP:9699"/>
        <dbReference type="ChEBI" id="CHEBI:15378"/>
        <dbReference type="ChEBI" id="CHEBI:30616"/>
        <dbReference type="ChEBI" id="CHEBI:33019"/>
        <dbReference type="ChEBI" id="CHEBI:58095"/>
        <dbReference type="ChEBI" id="CHEBI:78442"/>
        <dbReference type="ChEBI" id="CHEBI:78531"/>
        <dbReference type="ChEBI" id="CHEBI:456215"/>
        <dbReference type="EC" id="6.1.1.20"/>
    </reaction>
</comment>
<keyword evidence="11 13" id="KW-0030">Aminoacyl-tRNA synthetase</keyword>
<evidence type="ECO:0000313" key="16">
    <source>
        <dbReference type="Proteomes" id="UP000254834"/>
    </source>
</evidence>
<dbReference type="Pfam" id="PF02912">
    <property type="entry name" value="Phe_tRNA-synt_N"/>
    <property type="match status" value="1"/>
</dbReference>
<dbReference type="InterPro" id="IPR010978">
    <property type="entry name" value="tRNA-bd_arm"/>
</dbReference>
<proteinExistence type="inferred from homology"/>
<name>A0A345ZAL5_9BACT</name>
<dbReference type="RefSeq" id="WP_115585347.1">
    <property type="nucleotide sequence ID" value="NZ_CP025544.1"/>
</dbReference>
<dbReference type="OrthoDB" id="9800719at2"/>
<feature type="domain" description="Aminoacyl-transfer RNA synthetases class-II family profile" evidence="14">
    <location>
        <begin position="111"/>
        <end position="319"/>
    </location>
</feature>
<keyword evidence="9 13" id="KW-0460">Magnesium</keyword>
<comment type="subunit">
    <text evidence="3 13">Tetramer of two alpha and two beta subunits.</text>
</comment>
<dbReference type="KEGG" id="cdes:C0J27_01025"/>
<dbReference type="InterPro" id="IPR022911">
    <property type="entry name" value="Phe_tRNA_ligase_alpha1_bac"/>
</dbReference>
<keyword evidence="16" id="KW-1185">Reference proteome</keyword>
<dbReference type="SUPFAM" id="SSF55681">
    <property type="entry name" value="Class II aaRS and biotin synthetases"/>
    <property type="match status" value="1"/>
</dbReference>
<dbReference type="HAMAP" id="MF_00281">
    <property type="entry name" value="Phe_tRNA_synth_alpha1"/>
    <property type="match status" value="1"/>
</dbReference>
<gene>
    <name evidence="13" type="primary">pheS</name>
    <name evidence="15" type="ORF">C0J27_01025</name>
</gene>
<evidence type="ECO:0000256" key="1">
    <source>
        <dbReference type="ARBA" id="ARBA00004496"/>
    </source>
</evidence>
<keyword evidence="5 13" id="KW-0436">Ligase</keyword>
<dbReference type="InterPro" id="IPR002319">
    <property type="entry name" value="Phenylalanyl-tRNA_Synthase"/>
</dbReference>
<keyword evidence="7 13" id="KW-0547">Nucleotide-binding</keyword>
<feature type="binding site" evidence="13">
    <location>
        <position position="256"/>
    </location>
    <ligand>
        <name>Mg(2+)</name>
        <dbReference type="ChEBI" id="CHEBI:18420"/>
        <note>shared with beta subunit</note>
    </ligand>
</feature>
<dbReference type="EMBL" id="CP025544">
    <property type="protein sequence ID" value="AXK60332.1"/>
    <property type="molecule type" value="Genomic_DNA"/>
</dbReference>
<reference evidence="15 16" key="1">
    <citation type="submission" date="2017-12" db="EMBL/GenBank/DDBJ databases">
        <title>Chromulinavorax destructans is a abundant pathogen of dominant heterotrophic picoflagllates.</title>
        <authorList>
            <person name="Deeg C.M."/>
            <person name="Zimmer M."/>
            <person name="Suttle C.A."/>
        </authorList>
    </citation>
    <scope>NUCLEOTIDE SEQUENCE [LARGE SCALE GENOMIC DNA]</scope>
    <source>
        <strain evidence="15 16">SeV1</strain>
    </source>
</reference>
<evidence type="ECO:0000256" key="11">
    <source>
        <dbReference type="ARBA" id="ARBA00023146"/>
    </source>
</evidence>
<dbReference type="Proteomes" id="UP000254834">
    <property type="component" value="Chromosome"/>
</dbReference>
<evidence type="ECO:0000256" key="6">
    <source>
        <dbReference type="ARBA" id="ARBA00022723"/>
    </source>
</evidence>
<keyword evidence="10 13" id="KW-0648">Protein biosynthesis</keyword>
<evidence type="ECO:0000259" key="14">
    <source>
        <dbReference type="PROSITE" id="PS50862"/>
    </source>
</evidence>
<dbReference type="GO" id="GO:0000049">
    <property type="term" value="F:tRNA binding"/>
    <property type="evidence" value="ECO:0007669"/>
    <property type="project" value="InterPro"/>
</dbReference>
<evidence type="ECO:0000256" key="7">
    <source>
        <dbReference type="ARBA" id="ARBA00022741"/>
    </source>
</evidence>
<dbReference type="Gene3D" id="3.30.930.10">
    <property type="entry name" value="Bira Bifunctional Protein, Domain 2"/>
    <property type="match status" value="1"/>
</dbReference>
<dbReference type="NCBIfam" id="TIGR00468">
    <property type="entry name" value="pheS"/>
    <property type="match status" value="1"/>
</dbReference>
<evidence type="ECO:0000256" key="2">
    <source>
        <dbReference type="ARBA" id="ARBA00010207"/>
    </source>
</evidence>
<dbReference type="GO" id="GO:0000287">
    <property type="term" value="F:magnesium ion binding"/>
    <property type="evidence" value="ECO:0007669"/>
    <property type="project" value="UniProtKB-UniRule"/>
</dbReference>
<accession>A0A345ZAL5</accession>
<sequence length="340" mass="38107">MHNKIEAIQTKFRNDINSVVTQQDLESVRITYLGRQGILTDLMTELKSMSADDKRVFGPICNQLKVEFQDLYLATQTVLYEKEAALLAKKSALFDVSISKPGQLSGSLHPYTYITQEIQDIFISMGFSIADGPELETDFHNFGALNIPSDHPARSESDTFWLPDLQRLLRTHTSTVQVRTMKNNTPPIAIVCPGRALRNEATDASHDFMFMQIEGLFIDKDVSVANLLAVIKEFLDKLFGKSLKLRVRPGFFPFVEPGLEVDAECPFCTTGCSTCKGTRWIELMGAGLVHPNVLQECGIDPTIYSGFAFGSGLTRLAMLKYHITDIRLLHSGKIEFLEQF</sequence>